<feature type="signal peptide" evidence="1">
    <location>
        <begin position="1"/>
        <end position="23"/>
    </location>
</feature>
<dbReference type="InterPro" id="IPR025514">
    <property type="entry name" value="DUF4402"/>
</dbReference>
<dbReference type="Proteomes" id="UP000188243">
    <property type="component" value="Chromosome"/>
</dbReference>
<dbReference type="KEGG" id="paln:B0W48_12215"/>
<feature type="chain" id="PRO_5012704404" description="DUF4402 domain-containing protein" evidence="1">
    <location>
        <begin position="24"/>
        <end position="197"/>
    </location>
</feature>
<name>A0A1Q2GZE6_9GAMM</name>
<dbReference type="EMBL" id="CP019628">
    <property type="protein sequence ID" value="AQQ00496.1"/>
    <property type="molecule type" value="Genomic_DNA"/>
</dbReference>
<evidence type="ECO:0000256" key="1">
    <source>
        <dbReference type="SAM" id="SignalP"/>
    </source>
</evidence>
<dbReference type="AlphaFoldDB" id="A0A1Q2GZE6"/>
<gene>
    <name evidence="2" type="ORF">B0W48_12215</name>
</gene>
<protein>
    <recommendedName>
        <fullName evidence="4">DUF4402 domain-containing protein</fullName>
    </recommendedName>
</protein>
<reference evidence="2 3" key="1">
    <citation type="submission" date="2017-02" db="EMBL/GenBank/DDBJ databases">
        <title>Complete genome sequence of the cold-active Pseudoalteromonas aliena strain EH1 isolated from Arctic seawater.</title>
        <authorList>
            <person name="Kim E."/>
            <person name="Heo E."/>
            <person name="Kim H."/>
            <person name="Kim D."/>
        </authorList>
    </citation>
    <scope>NUCLEOTIDE SEQUENCE [LARGE SCALE GENOMIC DNA]</scope>
    <source>
        <strain evidence="2 3">EH1</strain>
    </source>
</reference>
<proteinExistence type="predicted"/>
<accession>A0A1Q2GZE6</accession>
<dbReference type="STRING" id="247523.B0W48_12215"/>
<organism evidence="2 3">
    <name type="scientific">Pseudoalteromonas aliena</name>
    <dbReference type="NCBI Taxonomy" id="247523"/>
    <lineage>
        <taxon>Bacteria</taxon>
        <taxon>Pseudomonadati</taxon>
        <taxon>Pseudomonadota</taxon>
        <taxon>Gammaproteobacteria</taxon>
        <taxon>Alteromonadales</taxon>
        <taxon>Pseudoalteromonadaceae</taxon>
        <taxon>Pseudoalteromonas</taxon>
    </lineage>
</organism>
<evidence type="ECO:0000313" key="3">
    <source>
        <dbReference type="Proteomes" id="UP000188243"/>
    </source>
</evidence>
<keyword evidence="1" id="KW-0732">Signal</keyword>
<dbReference type="Pfam" id="PF14352">
    <property type="entry name" value="DUF4402"/>
    <property type="match status" value="1"/>
</dbReference>
<evidence type="ECO:0008006" key="4">
    <source>
        <dbReference type="Google" id="ProtNLM"/>
    </source>
</evidence>
<evidence type="ECO:0000313" key="2">
    <source>
        <dbReference type="EMBL" id="AQQ00496.1"/>
    </source>
</evidence>
<dbReference type="RefSeq" id="WP_077537184.1">
    <property type="nucleotide sequence ID" value="NZ_CANLYY010000018.1"/>
</dbReference>
<sequence>MNQSIKIASIATALSLISLNVSAETASFNAGVKVQNAFTFTKTADLDFGTIRATADTAATETATLVLAANPATAATTASTDATAAEIAVLAAGSPASFSVSGVSPFATLSITGTGITGAISPVTAPAGTAGFTLGTPTYYVLTGATPNSVATTTIQVDSTGAATFNVGATLTTDATTPASDYIDGDYSGTFTLLLDY</sequence>